<feature type="compositionally biased region" description="Basic residues" evidence="8">
    <location>
        <begin position="73"/>
        <end position="84"/>
    </location>
</feature>
<dbReference type="InterPro" id="IPR023574">
    <property type="entry name" value="Ribosomal_uL4_dom_sf"/>
</dbReference>
<evidence type="ECO:0000256" key="1">
    <source>
        <dbReference type="ARBA" id="ARBA00010528"/>
    </source>
</evidence>
<evidence type="ECO:0000256" key="5">
    <source>
        <dbReference type="ARBA" id="ARBA00023274"/>
    </source>
</evidence>
<dbReference type="InterPro" id="IPR013005">
    <property type="entry name" value="Ribosomal_uL4-like"/>
</dbReference>
<name>A0A2I4Q2H2_9PHAE</name>
<comment type="subunit">
    <text evidence="7">Part of the 50S ribosomal subunit.</text>
</comment>
<dbReference type="GeneID" id="35656094"/>
<evidence type="ECO:0000256" key="6">
    <source>
        <dbReference type="ARBA" id="ARBA00035208"/>
    </source>
</evidence>
<dbReference type="GO" id="GO:0019843">
    <property type="term" value="F:rRNA binding"/>
    <property type="evidence" value="ECO:0007669"/>
    <property type="project" value="UniProtKB-UniRule"/>
</dbReference>
<dbReference type="Pfam" id="PF00573">
    <property type="entry name" value="Ribosomal_L4"/>
    <property type="match status" value="1"/>
</dbReference>
<proteinExistence type="inferred from homology"/>
<keyword evidence="3 7" id="KW-0694">RNA-binding</keyword>
<reference evidence="9" key="1">
    <citation type="journal article" date="2017" name="Mar. Biotechnol.">
        <title>Plastid Genome of Dictyopteris divaricata (Dictyotales, Phaeophyceae): Understanding the Evolution of Plastid Genomes in Brown Algae.</title>
        <authorList>
            <person name="Liu F."/>
            <person name="Jin Z."/>
            <person name="Wang Y."/>
            <person name="Bi Y."/>
            <person name="Melton J.T.III."/>
        </authorList>
    </citation>
    <scope>NUCLEOTIDE SEQUENCE</scope>
</reference>
<comment type="function">
    <text evidence="7">Probably binds the 23S rRNA.</text>
</comment>
<feature type="region of interest" description="Disordered" evidence="8">
    <location>
        <begin position="70"/>
        <end position="92"/>
    </location>
</feature>
<keyword evidence="4 7" id="KW-0689">Ribosomal protein</keyword>
<dbReference type="SUPFAM" id="SSF52166">
    <property type="entry name" value="Ribosomal protein L4"/>
    <property type="match status" value="1"/>
</dbReference>
<dbReference type="PANTHER" id="PTHR10746">
    <property type="entry name" value="50S RIBOSOMAL PROTEIN L4"/>
    <property type="match status" value="1"/>
</dbReference>
<accession>A0A2I4Q2H2</accession>
<dbReference type="EMBL" id="KY433579">
    <property type="protein sequence ID" value="AQZ25043.1"/>
    <property type="molecule type" value="Genomic_DNA"/>
</dbReference>
<organism evidence="9">
    <name type="scientific">Dictyopteris divaricata</name>
    <dbReference type="NCBI Taxonomy" id="156996"/>
    <lineage>
        <taxon>Eukaryota</taxon>
        <taxon>Sar</taxon>
        <taxon>Stramenopiles</taxon>
        <taxon>Ochrophyta</taxon>
        <taxon>PX clade</taxon>
        <taxon>Phaeophyceae</taxon>
        <taxon>Dictyotales</taxon>
        <taxon>Dictyotaceae</taxon>
        <taxon>Dictyopteris</taxon>
    </lineage>
</organism>
<protein>
    <recommendedName>
        <fullName evidence="6 7">Large ribosomal subunit protein uL4c</fullName>
    </recommendedName>
</protein>
<evidence type="ECO:0000256" key="8">
    <source>
        <dbReference type="SAM" id="MobiDB-lite"/>
    </source>
</evidence>
<dbReference type="AlphaFoldDB" id="A0A2I4Q2H2"/>
<dbReference type="GO" id="GO:0003735">
    <property type="term" value="F:structural constituent of ribosome"/>
    <property type="evidence" value="ECO:0007669"/>
    <property type="project" value="InterPro"/>
</dbReference>
<dbReference type="InterPro" id="IPR002136">
    <property type="entry name" value="Ribosomal_uL4"/>
</dbReference>
<evidence type="ECO:0000313" key="9">
    <source>
        <dbReference type="EMBL" id="AQZ25043.1"/>
    </source>
</evidence>
<keyword evidence="9" id="KW-0150">Chloroplast</keyword>
<dbReference type="Gene3D" id="3.40.1370.10">
    <property type="match status" value="1"/>
</dbReference>
<sequence>MNFPEQQTSSVLLTFPVNSFKTKEIGEPVEFSLKTKNLGTKINYVIHRAYITQRYNQRHGSANTLTRAEVRGGGRKPWRQKGTGRARAGSNRSPLWRGGGVSFGPKSKVYLNKINRKEWRLALRSLLVQKHKDITILEDIGSAYQDNKTNTFIQNFAKFGIKFNQKTLIIIDSEIKALQKITKNIKTIKVLPANRLNIKEVIYSKQLFITKDSLKLIQETYNG</sequence>
<keyword evidence="5 7" id="KW-0687">Ribonucleoprotein</keyword>
<dbReference type="NCBIfam" id="TIGR03953">
    <property type="entry name" value="rplD_bact"/>
    <property type="match status" value="1"/>
</dbReference>
<dbReference type="GO" id="GO:0006412">
    <property type="term" value="P:translation"/>
    <property type="evidence" value="ECO:0007669"/>
    <property type="project" value="UniProtKB-UniRule"/>
</dbReference>
<dbReference type="GO" id="GO:1990904">
    <property type="term" value="C:ribonucleoprotein complex"/>
    <property type="evidence" value="ECO:0007669"/>
    <property type="project" value="UniProtKB-KW"/>
</dbReference>
<geneLocation type="chloroplast" evidence="9"/>
<keyword evidence="2 7" id="KW-0699">rRNA-binding</keyword>
<comment type="similarity">
    <text evidence="1 7">Belongs to the universal ribosomal protein uL4 family.</text>
</comment>
<comment type="subcellular location">
    <subcellularLocation>
        <location evidence="7">Plastid</location>
        <location evidence="7">Chloroplast</location>
    </subcellularLocation>
</comment>
<dbReference type="GO" id="GO:0005840">
    <property type="term" value="C:ribosome"/>
    <property type="evidence" value="ECO:0007669"/>
    <property type="project" value="UniProtKB-KW"/>
</dbReference>
<dbReference type="GO" id="GO:0009507">
    <property type="term" value="C:chloroplast"/>
    <property type="evidence" value="ECO:0007669"/>
    <property type="project" value="UniProtKB-SubCell"/>
</dbReference>
<evidence type="ECO:0000256" key="2">
    <source>
        <dbReference type="ARBA" id="ARBA00022730"/>
    </source>
</evidence>
<keyword evidence="9" id="KW-0934">Plastid</keyword>
<evidence type="ECO:0000256" key="4">
    <source>
        <dbReference type="ARBA" id="ARBA00022980"/>
    </source>
</evidence>
<dbReference type="HAMAP" id="MF_01328_B">
    <property type="entry name" value="Ribosomal_uL4_B"/>
    <property type="match status" value="1"/>
</dbReference>
<gene>
    <name evidence="7 9" type="primary">rpl4</name>
</gene>
<dbReference type="RefSeq" id="YP_009455827.1">
    <property type="nucleotide sequence ID" value="NC_036804.1"/>
</dbReference>
<evidence type="ECO:0000256" key="7">
    <source>
        <dbReference type="HAMAP-Rule" id="MF_01328"/>
    </source>
</evidence>
<evidence type="ECO:0000256" key="3">
    <source>
        <dbReference type="ARBA" id="ARBA00022884"/>
    </source>
</evidence>
<dbReference type="PANTHER" id="PTHR10746:SF17">
    <property type="entry name" value="LARGE RIBOSOMAL SUBUNIT PROTEIN UL4C"/>
    <property type="match status" value="1"/>
</dbReference>